<feature type="compositionally biased region" description="Basic and acidic residues" evidence="1">
    <location>
        <begin position="491"/>
        <end position="501"/>
    </location>
</feature>
<name>A0A1S3CXX6_DIACI</name>
<dbReference type="AlphaFoldDB" id="A0A1S3CXX6"/>
<feature type="compositionally biased region" description="Polar residues" evidence="1">
    <location>
        <begin position="10"/>
        <end position="22"/>
    </location>
</feature>
<evidence type="ECO:0000313" key="2">
    <source>
        <dbReference type="Proteomes" id="UP000079169"/>
    </source>
</evidence>
<feature type="compositionally biased region" description="Polar residues" evidence="1">
    <location>
        <begin position="443"/>
        <end position="464"/>
    </location>
</feature>
<feature type="compositionally biased region" description="Basic and acidic residues" evidence="1">
    <location>
        <begin position="575"/>
        <end position="598"/>
    </location>
</feature>
<protein>
    <submittedName>
        <fullName evidence="3">Uncharacterized protein LOC103507354</fullName>
    </submittedName>
</protein>
<reference evidence="3" key="1">
    <citation type="submission" date="2025-08" db="UniProtKB">
        <authorList>
            <consortium name="RefSeq"/>
        </authorList>
    </citation>
    <scope>IDENTIFICATION</scope>
</reference>
<feature type="compositionally biased region" description="Polar residues" evidence="1">
    <location>
        <begin position="532"/>
        <end position="543"/>
    </location>
</feature>
<dbReference type="KEGG" id="dci:103507354"/>
<feature type="compositionally biased region" description="Basic residues" evidence="1">
    <location>
        <begin position="427"/>
        <end position="442"/>
    </location>
</feature>
<dbReference type="PaxDb" id="121845-A0A1S3CXX6"/>
<accession>A0A1S3CXX6</accession>
<feature type="region of interest" description="Disordered" evidence="1">
    <location>
        <begin position="415"/>
        <end position="511"/>
    </location>
</feature>
<feature type="compositionally biased region" description="Low complexity" evidence="1">
    <location>
        <begin position="52"/>
        <end position="70"/>
    </location>
</feature>
<feature type="compositionally biased region" description="Basic and acidic residues" evidence="1">
    <location>
        <begin position="544"/>
        <end position="557"/>
    </location>
</feature>
<organism evidence="2 3">
    <name type="scientific">Diaphorina citri</name>
    <name type="common">Asian citrus psyllid</name>
    <dbReference type="NCBI Taxonomy" id="121845"/>
    <lineage>
        <taxon>Eukaryota</taxon>
        <taxon>Metazoa</taxon>
        <taxon>Ecdysozoa</taxon>
        <taxon>Arthropoda</taxon>
        <taxon>Hexapoda</taxon>
        <taxon>Insecta</taxon>
        <taxon>Pterygota</taxon>
        <taxon>Neoptera</taxon>
        <taxon>Paraneoptera</taxon>
        <taxon>Hemiptera</taxon>
        <taxon>Sternorrhyncha</taxon>
        <taxon>Psylloidea</taxon>
        <taxon>Psyllidae</taxon>
        <taxon>Diaphorininae</taxon>
        <taxon>Diaphorina</taxon>
    </lineage>
</organism>
<evidence type="ECO:0000256" key="1">
    <source>
        <dbReference type="SAM" id="MobiDB-lite"/>
    </source>
</evidence>
<feature type="compositionally biased region" description="Polar residues" evidence="1">
    <location>
        <begin position="559"/>
        <end position="574"/>
    </location>
</feature>
<sequence length="687" mass="77743">MQSRKLCAYSQKSTSGTYSSIKKTTNDLRKVPSCVSTSYTKTTKATQKQCIKSTKSTNTSDSTKKSNGSTVPSKPNCQPNDTGVATGAKTLPTNCVLPKKTNLIENRNTSAKVCEKPACVSKQKMKLWKCRNDSSQIKQALSDKQFKPIYTRMGATCKPPPKRYSPPLSLYTIYQPPVIFRKPPLKPTKLTNQCRPVPKSKPKLIKKSDDIKCKMLKEFQNKLNPIETQVLPKHWNTKKKEILNPVRLFCGENTFRREMLKSLQPLNNFKTICKCGKDYAKFSSTNDPKKYTRCSCDESQLFTFPDHVHSSRSKMSISRSKMSVSAHEPSQHGSRFSYYGDVCERDPDRYNRIMATVDKILDDTSADDDQEEVLSFRGKLDFSLDDIDNDDESECECDGDSDMFNRDSSCCQRVSTDNTHNPFEIKSKKKKRNDSKKNKAKHLNSNTTSTSVDDQGNTCTSDMSCSDVPQKIVEHRSHVKGQSLSQNRNKINKDQDQKYSDDSVGANGKTCATDMKNYNGVPQKIVKHRSQVKGQSISQNRNKINNDQDQKYSDDSVGKGQSQNRTKINNAQDQKYSDDEKIEKQSKIEKESKIEKQSKQHIQRKTTKDLDKPRRSVSKNVHKDSKVLSGSESDIMKDADFHCKKPVIEILRSPRNVQSSSTETTMQHNNTSMDSDSSMSNIVSECS</sequence>
<proteinExistence type="predicted"/>
<dbReference type="RefSeq" id="XP_008470043.1">
    <property type="nucleotide sequence ID" value="XM_008471821.2"/>
</dbReference>
<gene>
    <name evidence="3" type="primary">LOC103507354</name>
</gene>
<feature type="compositionally biased region" description="Polar residues" evidence="1">
    <location>
        <begin position="71"/>
        <end position="83"/>
    </location>
</feature>
<dbReference type="GeneID" id="103507354"/>
<dbReference type="Proteomes" id="UP000079169">
    <property type="component" value="Unplaced"/>
</dbReference>
<evidence type="ECO:0000313" key="3">
    <source>
        <dbReference type="RefSeq" id="XP_008470043.1"/>
    </source>
</evidence>
<feature type="region of interest" description="Disordered" evidence="1">
    <location>
        <begin position="1"/>
        <end position="22"/>
    </location>
</feature>
<keyword evidence="2" id="KW-1185">Reference proteome</keyword>
<feature type="compositionally biased region" description="Polar residues" evidence="1">
    <location>
        <begin position="480"/>
        <end position="489"/>
    </location>
</feature>
<feature type="region of interest" description="Disordered" evidence="1">
    <location>
        <begin position="652"/>
        <end position="687"/>
    </location>
</feature>
<feature type="compositionally biased region" description="Polar residues" evidence="1">
    <location>
        <begin position="655"/>
        <end position="671"/>
    </location>
</feature>
<feature type="region of interest" description="Disordered" evidence="1">
    <location>
        <begin position="527"/>
        <end position="632"/>
    </location>
</feature>
<feature type="region of interest" description="Disordered" evidence="1">
    <location>
        <begin position="50"/>
        <end position="89"/>
    </location>
</feature>